<dbReference type="PROSITE" id="PS50011">
    <property type="entry name" value="PROTEIN_KINASE_DOM"/>
    <property type="match status" value="1"/>
</dbReference>
<comment type="similarity">
    <text evidence="1">Belongs to the protein kinase superfamily. CMGC Ser/Thr protein kinase family. MAP kinase subfamily.</text>
</comment>
<dbReference type="Gene3D" id="1.10.510.10">
    <property type="entry name" value="Transferase(Phosphotransferase) domain 1"/>
    <property type="match status" value="1"/>
</dbReference>
<dbReference type="EC" id="2.7.11.24" evidence="2 12"/>
<comment type="cofactor">
    <cofactor evidence="12">
        <name>Mg(2+)</name>
        <dbReference type="ChEBI" id="CHEBI:18420"/>
    </cofactor>
</comment>
<dbReference type="EMBL" id="CAUYUE010000018">
    <property type="protein sequence ID" value="CAK0787992.1"/>
    <property type="molecule type" value="Genomic_DNA"/>
</dbReference>
<dbReference type="InterPro" id="IPR003527">
    <property type="entry name" value="MAP_kinase_CS"/>
</dbReference>
<dbReference type="Gene3D" id="3.30.200.20">
    <property type="entry name" value="Phosphorylase Kinase, domain 1"/>
    <property type="match status" value="1"/>
</dbReference>
<keyword evidence="12" id="KW-0460">Magnesium</keyword>
<dbReference type="InterPro" id="IPR000719">
    <property type="entry name" value="Prot_kinase_dom"/>
</dbReference>
<evidence type="ECO:0000256" key="4">
    <source>
        <dbReference type="ARBA" id="ARBA00022679"/>
    </source>
</evidence>
<dbReference type="Proteomes" id="UP001314263">
    <property type="component" value="Unassembled WGS sequence"/>
</dbReference>
<evidence type="ECO:0000256" key="7">
    <source>
        <dbReference type="ARBA" id="ARBA00022840"/>
    </source>
</evidence>
<proteinExistence type="inferred from homology"/>
<comment type="activity regulation">
    <text evidence="12">Activated by threonine and tyrosine phosphorylation.</text>
</comment>
<evidence type="ECO:0000256" key="8">
    <source>
        <dbReference type="ARBA" id="ARBA00047592"/>
    </source>
</evidence>
<evidence type="ECO:0000313" key="15">
    <source>
        <dbReference type="EMBL" id="CAK0787992.1"/>
    </source>
</evidence>
<dbReference type="PANTHER" id="PTHR24055">
    <property type="entry name" value="MITOGEN-ACTIVATED PROTEIN KINASE"/>
    <property type="match status" value="1"/>
</dbReference>
<dbReference type="InterPro" id="IPR011009">
    <property type="entry name" value="Kinase-like_dom_sf"/>
</dbReference>
<name>A0AAV1INY5_9CHLO</name>
<keyword evidence="5 10" id="KW-0547">Nucleotide-binding</keyword>
<evidence type="ECO:0000256" key="10">
    <source>
        <dbReference type="PROSITE-ProRule" id="PRU10141"/>
    </source>
</evidence>
<dbReference type="GO" id="GO:0004707">
    <property type="term" value="F:MAP kinase activity"/>
    <property type="evidence" value="ECO:0007669"/>
    <property type="project" value="UniProtKB-EC"/>
</dbReference>
<keyword evidence="6 12" id="KW-0418">Kinase</keyword>
<dbReference type="PROSITE" id="PS00108">
    <property type="entry name" value="PROTEIN_KINASE_ST"/>
    <property type="match status" value="1"/>
</dbReference>
<comment type="caution">
    <text evidence="15">The sequence shown here is derived from an EMBL/GenBank/DDBJ whole genome shotgun (WGS) entry which is preliminary data.</text>
</comment>
<dbReference type="PROSITE" id="PS01351">
    <property type="entry name" value="MAPK"/>
    <property type="match status" value="1"/>
</dbReference>
<feature type="region of interest" description="Disordered" evidence="13">
    <location>
        <begin position="353"/>
        <end position="388"/>
    </location>
</feature>
<reference evidence="15 16" key="1">
    <citation type="submission" date="2023-10" db="EMBL/GenBank/DDBJ databases">
        <authorList>
            <person name="Maclean D."/>
            <person name="Macfadyen A."/>
        </authorList>
    </citation>
    <scope>NUCLEOTIDE SEQUENCE [LARGE SCALE GENOMIC DNA]</scope>
</reference>
<comment type="catalytic activity">
    <reaction evidence="9">
        <text>L-seryl-[protein] + ATP = O-phospho-L-seryl-[protein] + ADP + H(+)</text>
        <dbReference type="Rhea" id="RHEA:17989"/>
        <dbReference type="Rhea" id="RHEA-COMP:9863"/>
        <dbReference type="Rhea" id="RHEA-COMP:11604"/>
        <dbReference type="ChEBI" id="CHEBI:15378"/>
        <dbReference type="ChEBI" id="CHEBI:29999"/>
        <dbReference type="ChEBI" id="CHEBI:30616"/>
        <dbReference type="ChEBI" id="CHEBI:83421"/>
        <dbReference type="ChEBI" id="CHEBI:456216"/>
        <dbReference type="EC" id="2.7.11.24"/>
    </reaction>
</comment>
<evidence type="ECO:0000256" key="9">
    <source>
        <dbReference type="ARBA" id="ARBA00048312"/>
    </source>
</evidence>
<comment type="similarity">
    <text evidence="12">Belongs to the protein kinase superfamily. Ser/Thr protein kinase family. MAP kinase subfamily.</text>
</comment>
<keyword evidence="4 12" id="KW-0808">Transferase</keyword>
<keyword evidence="3 11" id="KW-0723">Serine/threonine-protein kinase</keyword>
<evidence type="ECO:0000256" key="11">
    <source>
        <dbReference type="RuleBase" id="RU000304"/>
    </source>
</evidence>
<dbReference type="GO" id="GO:0005524">
    <property type="term" value="F:ATP binding"/>
    <property type="evidence" value="ECO:0007669"/>
    <property type="project" value="UniProtKB-UniRule"/>
</dbReference>
<dbReference type="Pfam" id="PF00069">
    <property type="entry name" value="Pkinase"/>
    <property type="match status" value="1"/>
</dbReference>
<dbReference type="FunFam" id="3.30.200.20:FF:000166">
    <property type="entry name" value="Mitogen-activated protein kinase"/>
    <property type="match status" value="1"/>
</dbReference>
<dbReference type="InterPro" id="IPR017441">
    <property type="entry name" value="Protein_kinase_ATP_BS"/>
</dbReference>
<keyword evidence="7 10" id="KW-0067">ATP-binding</keyword>
<evidence type="ECO:0000256" key="2">
    <source>
        <dbReference type="ARBA" id="ARBA00012411"/>
    </source>
</evidence>
<dbReference type="CDD" id="cd07852">
    <property type="entry name" value="STKc_MAPK15-like"/>
    <property type="match status" value="1"/>
</dbReference>
<evidence type="ECO:0000256" key="13">
    <source>
        <dbReference type="SAM" id="MobiDB-lite"/>
    </source>
</evidence>
<comment type="catalytic activity">
    <reaction evidence="8 12">
        <text>L-threonyl-[protein] + ATP = O-phospho-L-threonyl-[protein] + ADP + H(+)</text>
        <dbReference type="Rhea" id="RHEA:46608"/>
        <dbReference type="Rhea" id="RHEA-COMP:11060"/>
        <dbReference type="Rhea" id="RHEA-COMP:11605"/>
        <dbReference type="ChEBI" id="CHEBI:15378"/>
        <dbReference type="ChEBI" id="CHEBI:30013"/>
        <dbReference type="ChEBI" id="CHEBI:30616"/>
        <dbReference type="ChEBI" id="CHEBI:61977"/>
        <dbReference type="ChEBI" id="CHEBI:456216"/>
        <dbReference type="EC" id="2.7.11.24"/>
    </reaction>
</comment>
<evidence type="ECO:0000256" key="1">
    <source>
        <dbReference type="ARBA" id="ARBA00008832"/>
    </source>
</evidence>
<evidence type="ECO:0000256" key="12">
    <source>
        <dbReference type="RuleBase" id="RU361165"/>
    </source>
</evidence>
<evidence type="ECO:0000259" key="14">
    <source>
        <dbReference type="PROSITE" id="PS50011"/>
    </source>
</evidence>
<dbReference type="PROSITE" id="PS00107">
    <property type="entry name" value="PROTEIN_KINASE_ATP"/>
    <property type="match status" value="1"/>
</dbReference>
<evidence type="ECO:0000256" key="6">
    <source>
        <dbReference type="ARBA" id="ARBA00022777"/>
    </source>
</evidence>
<evidence type="ECO:0000256" key="3">
    <source>
        <dbReference type="ARBA" id="ARBA00022527"/>
    </source>
</evidence>
<dbReference type="SMART" id="SM00220">
    <property type="entry name" value="S_TKc"/>
    <property type="match status" value="1"/>
</dbReference>
<sequence length="388" mass="44116">MSSTEEIDKYILKKYDVHQRLGKGAYGVVWKAICRKSRRIVALKKIFDAFQNSTDAQRTFREIMFLQELTMHDNIIKLENVYKAENDKDIYLIFEYMETDLHAVIRANILEDVHKQYIMYQVFKALKYMHLAELLHRDIKPSNLLLNSECLVKLADFGLARSVAQLQAGDGGPSPVLTDYVATRWYRAPEILLGSPHYTYGVDMWSAGCILGELLTGKPIFPGSSTMNQLDRILEVTGRPTQEDVQAICSPFAETMLEGLTCSDRRDLTRLFPTASEEAADLLARLLHFNPSKRITAAEALAHPYVAQFHSPAEEPSAPGVITISIDDNVKYDISDYREHLYAEILRRRKELKHADRAARDRAKGRSRSYKSSAAVHDSHAANGSYYH</sequence>
<dbReference type="AlphaFoldDB" id="A0AAV1INY5"/>
<evidence type="ECO:0000256" key="5">
    <source>
        <dbReference type="ARBA" id="ARBA00022741"/>
    </source>
</evidence>
<keyword evidence="16" id="KW-1185">Reference proteome</keyword>
<organism evidence="15 16">
    <name type="scientific">Coccomyxa viridis</name>
    <dbReference type="NCBI Taxonomy" id="1274662"/>
    <lineage>
        <taxon>Eukaryota</taxon>
        <taxon>Viridiplantae</taxon>
        <taxon>Chlorophyta</taxon>
        <taxon>core chlorophytes</taxon>
        <taxon>Trebouxiophyceae</taxon>
        <taxon>Trebouxiophyceae incertae sedis</taxon>
        <taxon>Coccomyxaceae</taxon>
        <taxon>Coccomyxa</taxon>
    </lineage>
</organism>
<dbReference type="InterPro" id="IPR050117">
    <property type="entry name" value="MAPK"/>
</dbReference>
<dbReference type="InterPro" id="IPR008271">
    <property type="entry name" value="Ser/Thr_kinase_AS"/>
</dbReference>
<accession>A0AAV1INY5</accession>
<dbReference type="SUPFAM" id="SSF56112">
    <property type="entry name" value="Protein kinase-like (PK-like)"/>
    <property type="match status" value="1"/>
</dbReference>
<protein>
    <recommendedName>
        <fullName evidence="2 12">Mitogen-activated protein kinase</fullName>
        <ecNumber evidence="2 12">2.7.11.24</ecNumber>
    </recommendedName>
</protein>
<gene>
    <name evidence="15" type="ORF">CVIRNUC_011214</name>
</gene>
<feature type="compositionally biased region" description="Basic and acidic residues" evidence="13">
    <location>
        <begin position="353"/>
        <end position="364"/>
    </location>
</feature>
<feature type="binding site" evidence="10">
    <location>
        <position position="44"/>
    </location>
    <ligand>
        <name>ATP</name>
        <dbReference type="ChEBI" id="CHEBI:30616"/>
    </ligand>
</feature>
<dbReference type="FunFam" id="1.10.510.10:FF:000238">
    <property type="entry name" value="Mitogen-activated protein kinase"/>
    <property type="match status" value="1"/>
</dbReference>
<evidence type="ECO:0000313" key="16">
    <source>
        <dbReference type="Proteomes" id="UP001314263"/>
    </source>
</evidence>
<feature type="domain" description="Protein kinase" evidence="14">
    <location>
        <begin position="15"/>
        <end position="306"/>
    </location>
</feature>